<dbReference type="SUPFAM" id="SSF63825">
    <property type="entry name" value="YWTD domain"/>
    <property type="match status" value="1"/>
</dbReference>
<keyword evidence="1" id="KW-0732">Signal</keyword>
<gene>
    <name evidence="3" type="ORF">SAMN05444359_11397</name>
</gene>
<proteinExistence type="predicted"/>
<protein>
    <submittedName>
        <fullName evidence="3">Por secretion system C-terminal sorting domain-containing protein</fullName>
    </submittedName>
</protein>
<dbReference type="InParanoid" id="A0A1H9HTG4"/>
<dbReference type="OrthoDB" id="1524003at2"/>
<dbReference type="RefSeq" id="WP_090169141.1">
    <property type="nucleotide sequence ID" value="NZ_FOFB01000013.1"/>
</dbReference>
<dbReference type="STRING" id="478744.SAMN05444359_11397"/>
<dbReference type="NCBIfam" id="TIGR04183">
    <property type="entry name" value="Por_Secre_tail"/>
    <property type="match status" value="1"/>
</dbReference>
<feature type="chain" id="PRO_5011783758" evidence="1">
    <location>
        <begin position="20"/>
        <end position="988"/>
    </location>
</feature>
<reference evidence="4" key="1">
    <citation type="submission" date="2016-10" db="EMBL/GenBank/DDBJ databases">
        <authorList>
            <person name="Varghese N."/>
            <person name="Submissions S."/>
        </authorList>
    </citation>
    <scope>NUCLEOTIDE SEQUENCE [LARGE SCALE GENOMIC DNA]</scope>
    <source>
        <strain evidence="4">DSM 24740</strain>
    </source>
</reference>
<feature type="domain" description="Secretion system C-terminal sorting" evidence="2">
    <location>
        <begin position="912"/>
        <end position="974"/>
    </location>
</feature>
<dbReference type="Proteomes" id="UP000199021">
    <property type="component" value="Unassembled WGS sequence"/>
</dbReference>
<accession>A0A1H9HTG4</accession>
<organism evidence="3 4">
    <name type="scientific">Neolewinella agarilytica</name>
    <dbReference type="NCBI Taxonomy" id="478744"/>
    <lineage>
        <taxon>Bacteria</taxon>
        <taxon>Pseudomonadati</taxon>
        <taxon>Bacteroidota</taxon>
        <taxon>Saprospiria</taxon>
        <taxon>Saprospirales</taxon>
        <taxon>Lewinellaceae</taxon>
        <taxon>Neolewinella</taxon>
    </lineage>
</organism>
<sequence>MIRAWMSILFLFFFTHVSAQHLVANINQTNGGSRPDELMGNANYGVFFARPDDTAFQLFFLDTASDSLKRFGTDIPIQIDDIIWDSKLIGDDVYFRTFNFERAEETFHRANLTSDSLFTLAQLGASGSSSGINNFTPLDDGTQEVLFIHRNEAYTFQLFRTDGSSEGTHYLTDLPDNQFVSQIATQGTFAYLVYPADFFEGRPASLYLNEGVNTTPVDLPLQTDFGLEVTPFGNKVLLSGFSRDSFTHLLADPGLSEFRSLSTFSSDTNTLFLRTAFISGDQVYYTRNGENFAHELLRTDTSATRLDTVVNLNPGQDSVGYFAHTYDSESGLLFFLGRKTTDGSVSLYRSDLTEAGTFVLGVVQPAGASIANIGTSNKLVNGKFYFKAFRTETGEELWVSDGTVEGTKAVDDLIPGVDDALIDQLTKVGERVMFTASTINFGQEVLISDGSKVGTRLLSDINTKEAGSNPGSFFTFRDTLFFRANNGCNGSELHKSGGSAATTRLVRDIILGREGYSIFGQLELADKFYFTASGTGILIESDGTESGTKEIVTNSVELGIQSLSPPGRVGNQLLITAFSGVSQGQILYRYNPLSGQIDSLKRLSDIGFNSSNSPFMSLTDSVTLFTNRSSNGLVLYRTDGTSEGTVVLPLNNIFDPRSIQISKVVNGVGYIKVIVDSFNEYLFRTDGTVGGTRLLNNVSFDNIRKIFTYQGELHFFADQFSSTNLYRIDSTNQIIRRTALFNGAGRFAMNAVAKGDTIFFTATTEAAGAELWIIPGPGQLARQLIDLRAGPDASFPRELTLLSGSLYFTAEASDGNRDLYVSDGSTDGTVLVRSISNSQTAFAPSSLYTHDGFLYFSARDTLYGQELFRFDPSDPTNTGTVGDPDVIVAHCAALPDTTVNVLNTVLDQALNVFPNPTADLLTINLDGVSNRSNLRLAIFSQDGRKILEGQTTSNSPTISLGGLPPGTYFLHLRDLRTGGFAIRSVLKY</sequence>
<name>A0A1H9HTG4_9BACT</name>
<feature type="signal peptide" evidence="1">
    <location>
        <begin position="1"/>
        <end position="19"/>
    </location>
</feature>
<dbReference type="InterPro" id="IPR026444">
    <property type="entry name" value="Secre_tail"/>
</dbReference>
<evidence type="ECO:0000259" key="2">
    <source>
        <dbReference type="Pfam" id="PF18962"/>
    </source>
</evidence>
<evidence type="ECO:0000313" key="3">
    <source>
        <dbReference type="EMBL" id="SEQ65634.1"/>
    </source>
</evidence>
<evidence type="ECO:0000256" key="1">
    <source>
        <dbReference type="SAM" id="SignalP"/>
    </source>
</evidence>
<keyword evidence="4" id="KW-1185">Reference proteome</keyword>
<dbReference type="EMBL" id="FOFB01000013">
    <property type="protein sequence ID" value="SEQ65634.1"/>
    <property type="molecule type" value="Genomic_DNA"/>
</dbReference>
<evidence type="ECO:0000313" key="4">
    <source>
        <dbReference type="Proteomes" id="UP000199021"/>
    </source>
</evidence>
<dbReference type="AlphaFoldDB" id="A0A1H9HTG4"/>
<dbReference type="Pfam" id="PF18962">
    <property type="entry name" value="Por_Secre_tail"/>
    <property type="match status" value="1"/>
</dbReference>